<dbReference type="GO" id="GO:0003712">
    <property type="term" value="F:transcription coregulator activity"/>
    <property type="evidence" value="ECO:0007669"/>
    <property type="project" value="TreeGrafter"/>
</dbReference>
<keyword evidence="4" id="KW-0238">DNA-binding</keyword>
<dbReference type="Proteomes" id="UP000325440">
    <property type="component" value="Unassembled WGS sequence"/>
</dbReference>
<dbReference type="EMBL" id="CABPRJ010001459">
    <property type="protein sequence ID" value="VVC37921.1"/>
    <property type="molecule type" value="Genomic_DNA"/>
</dbReference>
<evidence type="ECO:0000256" key="2">
    <source>
        <dbReference type="ARBA" id="ARBA00022771"/>
    </source>
</evidence>
<evidence type="ECO:0000259" key="6">
    <source>
        <dbReference type="Pfam" id="PF13867"/>
    </source>
</evidence>
<evidence type="ECO:0000313" key="8">
    <source>
        <dbReference type="Proteomes" id="UP000325440"/>
    </source>
</evidence>
<name>A0A5E4N5Q4_9HEMI</name>
<gene>
    <name evidence="7" type="ORF">CINCED_3A004016</name>
</gene>
<dbReference type="InterPro" id="IPR024145">
    <property type="entry name" value="His_deAcase_SAP30/SAP30L"/>
</dbReference>
<feature type="domain" description="Histone deacetylase complex subunit SAP30 zinc-finger" evidence="5">
    <location>
        <begin position="16"/>
        <end position="81"/>
    </location>
</feature>
<dbReference type="Pfam" id="PF13867">
    <property type="entry name" value="SAP30_Sin3_bdg"/>
    <property type="match status" value="1"/>
</dbReference>
<evidence type="ECO:0000259" key="5">
    <source>
        <dbReference type="Pfam" id="PF13866"/>
    </source>
</evidence>
<dbReference type="GO" id="GO:0003677">
    <property type="term" value="F:DNA binding"/>
    <property type="evidence" value="ECO:0007669"/>
    <property type="project" value="UniProtKB-KW"/>
</dbReference>
<keyword evidence="1" id="KW-0479">Metal-binding</keyword>
<keyword evidence="8" id="KW-1185">Reference proteome</keyword>
<dbReference type="Pfam" id="PF13866">
    <property type="entry name" value="zf-SAP30"/>
    <property type="match status" value="1"/>
</dbReference>
<evidence type="ECO:0000256" key="4">
    <source>
        <dbReference type="ARBA" id="ARBA00023125"/>
    </source>
</evidence>
<dbReference type="GO" id="GO:0000118">
    <property type="term" value="C:histone deacetylase complex"/>
    <property type="evidence" value="ECO:0007669"/>
    <property type="project" value="TreeGrafter"/>
</dbReference>
<sequence>MEENDGFDFFEGVPYENLCCLQENKLRCHRQAGNASYSKRIHKIVIELKLHLDNVAKHICICDYHKNMIQREIRDRNQRKATALQEKAPKVDFSQLSIRTLNRYKKFRNIETKPSTKKSQMIEIIQKDFKTIPVHEKSDLAFFIYKIKTGSNQLDQATSNDNSTD</sequence>
<accession>A0A5E4N5Q4</accession>
<evidence type="ECO:0000256" key="1">
    <source>
        <dbReference type="ARBA" id="ARBA00022723"/>
    </source>
</evidence>
<dbReference type="AlphaFoldDB" id="A0A5E4N5Q4"/>
<dbReference type="PANTHER" id="PTHR13286">
    <property type="entry name" value="SAP30"/>
    <property type="match status" value="1"/>
</dbReference>
<feature type="domain" description="Histone deacetylase complex subunit SAP30 Sin3 binding" evidence="6">
    <location>
        <begin position="96"/>
        <end position="148"/>
    </location>
</feature>
<proteinExistence type="predicted"/>
<dbReference type="OrthoDB" id="510958at2759"/>
<dbReference type="PANTHER" id="PTHR13286:SF6">
    <property type="entry name" value="HISTONE DEACETYLASE COMPLEX SUBUNIT SAP30L-RELATED"/>
    <property type="match status" value="1"/>
</dbReference>
<evidence type="ECO:0000313" key="7">
    <source>
        <dbReference type="EMBL" id="VVC37921.1"/>
    </source>
</evidence>
<protein>
    <submittedName>
        <fullName evidence="7">Histone deacetylase complex subunit SAP30, Sin3 binding domain,Histone deacetylase complex subunit SAP30</fullName>
    </submittedName>
</protein>
<organism evidence="7 8">
    <name type="scientific">Cinara cedri</name>
    <dbReference type="NCBI Taxonomy" id="506608"/>
    <lineage>
        <taxon>Eukaryota</taxon>
        <taxon>Metazoa</taxon>
        <taxon>Ecdysozoa</taxon>
        <taxon>Arthropoda</taxon>
        <taxon>Hexapoda</taxon>
        <taxon>Insecta</taxon>
        <taxon>Pterygota</taxon>
        <taxon>Neoptera</taxon>
        <taxon>Paraneoptera</taxon>
        <taxon>Hemiptera</taxon>
        <taxon>Sternorrhyncha</taxon>
        <taxon>Aphidomorpha</taxon>
        <taxon>Aphidoidea</taxon>
        <taxon>Aphididae</taxon>
        <taxon>Lachninae</taxon>
        <taxon>Cinara</taxon>
    </lineage>
</organism>
<keyword evidence="2" id="KW-0863">Zinc-finger</keyword>
<keyword evidence="3" id="KW-0862">Zinc</keyword>
<dbReference type="GO" id="GO:0006355">
    <property type="term" value="P:regulation of DNA-templated transcription"/>
    <property type="evidence" value="ECO:0007669"/>
    <property type="project" value="TreeGrafter"/>
</dbReference>
<reference evidence="7 8" key="1">
    <citation type="submission" date="2019-08" db="EMBL/GenBank/DDBJ databases">
        <authorList>
            <person name="Alioto T."/>
            <person name="Alioto T."/>
            <person name="Gomez Garrido J."/>
        </authorList>
    </citation>
    <scope>NUCLEOTIDE SEQUENCE [LARGE SCALE GENOMIC DNA]</scope>
</reference>
<dbReference type="InterPro" id="IPR025718">
    <property type="entry name" value="SAP30_Sin3-bd"/>
</dbReference>
<dbReference type="InterPro" id="IPR025717">
    <property type="entry name" value="SAP30_zn-finger"/>
</dbReference>
<dbReference type="Gene3D" id="3.40.1800.30">
    <property type="match status" value="1"/>
</dbReference>
<evidence type="ECO:0000256" key="3">
    <source>
        <dbReference type="ARBA" id="ARBA00022833"/>
    </source>
</evidence>
<dbReference type="GO" id="GO:0008270">
    <property type="term" value="F:zinc ion binding"/>
    <property type="evidence" value="ECO:0007669"/>
    <property type="project" value="UniProtKB-KW"/>
</dbReference>